<feature type="compositionally biased region" description="Basic and acidic residues" evidence="1">
    <location>
        <begin position="99"/>
        <end position="108"/>
    </location>
</feature>
<organism evidence="2 3">
    <name type="scientific">Pleurodeles waltl</name>
    <name type="common">Iberian ribbed newt</name>
    <dbReference type="NCBI Taxonomy" id="8319"/>
    <lineage>
        <taxon>Eukaryota</taxon>
        <taxon>Metazoa</taxon>
        <taxon>Chordata</taxon>
        <taxon>Craniata</taxon>
        <taxon>Vertebrata</taxon>
        <taxon>Euteleostomi</taxon>
        <taxon>Amphibia</taxon>
        <taxon>Batrachia</taxon>
        <taxon>Caudata</taxon>
        <taxon>Salamandroidea</taxon>
        <taxon>Salamandridae</taxon>
        <taxon>Pleurodelinae</taxon>
        <taxon>Pleurodeles</taxon>
    </lineage>
</organism>
<dbReference type="EMBL" id="JANPWB010000013">
    <property type="protein sequence ID" value="KAJ1105002.1"/>
    <property type="molecule type" value="Genomic_DNA"/>
</dbReference>
<name>A0AAV7MRK0_PLEWA</name>
<dbReference type="SUPFAM" id="SSF57756">
    <property type="entry name" value="Retrovirus zinc finger-like domains"/>
    <property type="match status" value="1"/>
</dbReference>
<accession>A0AAV7MRK0</accession>
<dbReference type="AlphaFoldDB" id="A0AAV7MRK0"/>
<dbReference type="GO" id="GO:0003676">
    <property type="term" value="F:nucleic acid binding"/>
    <property type="evidence" value="ECO:0007669"/>
    <property type="project" value="InterPro"/>
</dbReference>
<gene>
    <name evidence="2" type="ORF">NDU88_002410</name>
</gene>
<proteinExistence type="predicted"/>
<evidence type="ECO:0008006" key="4">
    <source>
        <dbReference type="Google" id="ProtNLM"/>
    </source>
</evidence>
<protein>
    <recommendedName>
        <fullName evidence="4">CCHC-type domain-containing protein</fullName>
    </recommendedName>
</protein>
<keyword evidence="3" id="KW-1185">Reference proteome</keyword>
<dbReference type="Gene3D" id="4.10.60.10">
    <property type="entry name" value="Zinc finger, CCHC-type"/>
    <property type="match status" value="1"/>
</dbReference>
<dbReference type="InterPro" id="IPR036875">
    <property type="entry name" value="Znf_CCHC_sf"/>
</dbReference>
<sequence length="150" mass="17506">MTDTGYLHRRQTDIRWHSLRQSVALRRFHCRHHHIRKSPPAELRPVILCGGLFLARHCRRWDRRVLSPHGGATRQTRESQVHGDSNHEPMEIGTIRRPLTKEEKDQRRKNGQCLYGGRKGHFTKECPAKPKSKQTPTKKVVANAQIKQEN</sequence>
<feature type="region of interest" description="Disordered" evidence="1">
    <location>
        <begin position="68"/>
        <end position="150"/>
    </location>
</feature>
<dbReference type="GO" id="GO:0008270">
    <property type="term" value="F:zinc ion binding"/>
    <property type="evidence" value="ECO:0007669"/>
    <property type="project" value="InterPro"/>
</dbReference>
<evidence type="ECO:0000313" key="2">
    <source>
        <dbReference type="EMBL" id="KAJ1105002.1"/>
    </source>
</evidence>
<dbReference type="Proteomes" id="UP001066276">
    <property type="component" value="Chromosome 9"/>
</dbReference>
<comment type="caution">
    <text evidence="2">The sequence shown here is derived from an EMBL/GenBank/DDBJ whole genome shotgun (WGS) entry which is preliminary data.</text>
</comment>
<feature type="compositionally biased region" description="Basic and acidic residues" evidence="1">
    <location>
        <begin position="75"/>
        <end position="90"/>
    </location>
</feature>
<evidence type="ECO:0000256" key="1">
    <source>
        <dbReference type="SAM" id="MobiDB-lite"/>
    </source>
</evidence>
<evidence type="ECO:0000313" key="3">
    <source>
        <dbReference type="Proteomes" id="UP001066276"/>
    </source>
</evidence>
<reference evidence="2" key="1">
    <citation type="journal article" date="2022" name="bioRxiv">
        <title>Sequencing and chromosome-scale assembly of the giantPleurodeles waltlgenome.</title>
        <authorList>
            <person name="Brown T."/>
            <person name="Elewa A."/>
            <person name="Iarovenko S."/>
            <person name="Subramanian E."/>
            <person name="Araus A.J."/>
            <person name="Petzold A."/>
            <person name="Susuki M."/>
            <person name="Suzuki K.-i.T."/>
            <person name="Hayashi T."/>
            <person name="Toyoda A."/>
            <person name="Oliveira C."/>
            <person name="Osipova E."/>
            <person name="Leigh N.D."/>
            <person name="Simon A."/>
            <person name="Yun M.H."/>
        </authorList>
    </citation>
    <scope>NUCLEOTIDE SEQUENCE</scope>
    <source>
        <strain evidence="2">20211129_DDA</strain>
        <tissue evidence="2">Liver</tissue>
    </source>
</reference>